<evidence type="ECO:0000256" key="1">
    <source>
        <dbReference type="SAM" id="Coils"/>
    </source>
</evidence>
<evidence type="ECO:0000313" key="4">
    <source>
        <dbReference type="Proteomes" id="UP000437131"/>
    </source>
</evidence>
<accession>A0A844GVV9</accession>
<dbReference type="EMBL" id="WMIA01000016">
    <property type="protein sequence ID" value="MTF39713.1"/>
    <property type="molecule type" value="Genomic_DNA"/>
</dbReference>
<sequence length="548" mass="63448">MIKTAMGLKINPETFQEKIKAVVAKEIQLELECQIELPENDQLLIFINSYSEDILTKIINLIKEIIADYKITDYYSIVNVENQDIVYFSSVNGSENNQDLSNVIENIEDGKPSNTFYKSANFSAGFIIFILGVISLTIFGVTYYFTRPCVLGTCTLITDTEVATNNLFNQLETNNLTDSKIKELIADLVKNIETLKTIPSWSKEHDQAQMLISSYQEKINDLQLFLDAKNVASNAQNMSEKLPLSLDEWSRVKQFWQDAIAPLNKIKSEEFKEFKTLRINTYQQQLSFVNRQIEKENLAINKRENAEKIVAQIKGENNITNSLEALKEREKKWKSAIQEIEQIPPQTAVYQEKEKIINDYLEQISEVQKKITIEENALNLKKNIEEKMKFAQEQEKQNQWTKAVNLWQEVINLTGTIPPDSWLKDEIEKQKNEAEGKLEIAQGALKKAVKREEIKTKLREICQSSEKICSYTVSDSNIKVYLTDEYIQKITSLSVMSDLTNNNEQEKQIINHINQVEKNYQYISSKYQIPVEIYNPQQKLIMIYNSYL</sequence>
<comment type="caution">
    <text evidence="3">The sequence shown here is derived from an EMBL/GenBank/DDBJ whole genome shotgun (WGS) entry which is preliminary data.</text>
</comment>
<name>A0A844GVV9_9CHRO</name>
<evidence type="ECO:0000313" key="3">
    <source>
        <dbReference type="EMBL" id="MTF39713.1"/>
    </source>
</evidence>
<dbReference type="AlphaFoldDB" id="A0A844GVV9"/>
<evidence type="ECO:0000256" key="2">
    <source>
        <dbReference type="SAM" id="Phobius"/>
    </source>
</evidence>
<feature type="coiled-coil region" evidence="1">
    <location>
        <begin position="323"/>
        <end position="394"/>
    </location>
</feature>
<feature type="transmembrane region" description="Helical" evidence="2">
    <location>
        <begin position="122"/>
        <end position="145"/>
    </location>
</feature>
<proteinExistence type="predicted"/>
<keyword evidence="2" id="KW-0812">Transmembrane</keyword>
<feature type="coiled-coil region" evidence="1">
    <location>
        <begin position="424"/>
        <end position="451"/>
    </location>
</feature>
<organism evidence="3 4">
    <name type="scientific">Cyanobacterium aponinum 0216</name>
    <dbReference type="NCBI Taxonomy" id="2676140"/>
    <lineage>
        <taxon>Bacteria</taxon>
        <taxon>Bacillati</taxon>
        <taxon>Cyanobacteriota</taxon>
        <taxon>Cyanophyceae</taxon>
        <taxon>Oscillatoriophycideae</taxon>
        <taxon>Chroococcales</taxon>
        <taxon>Geminocystaceae</taxon>
        <taxon>Cyanobacterium</taxon>
    </lineage>
</organism>
<dbReference type="Proteomes" id="UP000437131">
    <property type="component" value="Unassembled WGS sequence"/>
</dbReference>
<dbReference type="RefSeq" id="WP_155084199.1">
    <property type="nucleotide sequence ID" value="NZ_WMIA01000016.1"/>
</dbReference>
<keyword evidence="1" id="KW-0175">Coiled coil</keyword>
<keyword evidence="2" id="KW-1133">Transmembrane helix</keyword>
<reference evidence="3 4" key="1">
    <citation type="submission" date="2019-11" db="EMBL/GenBank/DDBJ databases">
        <title>Isolation of a new High Light Tolerant Cyanobacteria.</title>
        <authorList>
            <person name="Dobson Z."/>
            <person name="Vaughn N."/>
            <person name="Vaughn M."/>
            <person name="Fromme P."/>
            <person name="Mazor Y."/>
        </authorList>
    </citation>
    <scope>NUCLEOTIDE SEQUENCE [LARGE SCALE GENOMIC DNA]</scope>
    <source>
        <strain evidence="3 4">0216</strain>
    </source>
</reference>
<protein>
    <submittedName>
        <fullName evidence="3">Uncharacterized protein</fullName>
    </submittedName>
</protein>
<keyword evidence="2" id="KW-0472">Membrane</keyword>
<gene>
    <name evidence="3" type="ORF">GGC33_12370</name>
</gene>